<accession>D4MN49</accession>
<evidence type="ECO:0000256" key="1">
    <source>
        <dbReference type="SAM" id="MobiDB-lite"/>
    </source>
</evidence>
<dbReference type="BioCyc" id="ESIR717961:G136L-1967-MONOMER"/>
<reference evidence="2 3" key="1">
    <citation type="submission" date="2010-03" db="EMBL/GenBank/DDBJ databases">
        <title>The genome sequence of Eubacterium siraeum V10Sc8a.</title>
        <authorList>
            <consortium name="metaHIT consortium -- http://www.metahit.eu/"/>
            <person name="Pajon A."/>
            <person name="Turner K."/>
            <person name="Parkhill J."/>
            <person name="Duncan S."/>
            <person name="Flint H."/>
        </authorList>
    </citation>
    <scope>NUCLEOTIDE SEQUENCE [LARGE SCALE GENOMIC DNA]</scope>
    <source>
        <strain evidence="2 3">V10Sc8a</strain>
    </source>
</reference>
<name>D4MN49_9FIRM</name>
<dbReference type="HOGENOM" id="CLU_3389519_0_0_9"/>
<proteinExistence type="predicted"/>
<dbReference type="EMBL" id="FP929059">
    <property type="protein sequence ID" value="CBL35182.1"/>
    <property type="molecule type" value="Genomic_DNA"/>
</dbReference>
<dbReference type="AlphaFoldDB" id="D4MN49"/>
<reference evidence="2 3" key="2">
    <citation type="submission" date="2010-03" db="EMBL/GenBank/DDBJ databases">
        <authorList>
            <person name="Pajon A."/>
        </authorList>
    </citation>
    <scope>NUCLEOTIDE SEQUENCE [LARGE SCALE GENOMIC DNA]</scope>
    <source>
        <strain evidence="2 3">V10Sc8a</strain>
    </source>
</reference>
<organism evidence="2 3">
    <name type="scientific">[Eubacterium] siraeum V10Sc8a</name>
    <dbReference type="NCBI Taxonomy" id="717961"/>
    <lineage>
        <taxon>Bacteria</taxon>
        <taxon>Bacillati</taxon>
        <taxon>Bacillota</taxon>
        <taxon>Clostridia</taxon>
        <taxon>Eubacteriales</taxon>
        <taxon>Oscillospiraceae</taxon>
        <taxon>Oscillospiraceae incertae sedis</taxon>
    </lineage>
</organism>
<feature type="compositionally biased region" description="Basic residues" evidence="1">
    <location>
        <begin position="1"/>
        <end position="12"/>
    </location>
</feature>
<evidence type="ECO:0000313" key="2">
    <source>
        <dbReference type="EMBL" id="CBL35182.1"/>
    </source>
</evidence>
<dbReference type="Proteomes" id="UP000007050">
    <property type="component" value="Chromosome"/>
</dbReference>
<sequence length="32" mass="3583">MEKTLSSRKKKKQQPEKEKAAQGLTPCAAETH</sequence>
<protein>
    <submittedName>
        <fullName evidence="2">Uncharacterized protein</fullName>
    </submittedName>
</protein>
<evidence type="ECO:0000313" key="3">
    <source>
        <dbReference type="Proteomes" id="UP000007050"/>
    </source>
</evidence>
<gene>
    <name evidence="2" type="ORF">ES1_23540</name>
</gene>
<feature type="region of interest" description="Disordered" evidence="1">
    <location>
        <begin position="1"/>
        <end position="32"/>
    </location>
</feature>
<dbReference type="KEGG" id="esr:ES1_23540"/>